<organism evidence="1 2">
    <name type="scientific">Aspergillus keveii</name>
    <dbReference type="NCBI Taxonomy" id="714993"/>
    <lineage>
        <taxon>Eukaryota</taxon>
        <taxon>Fungi</taxon>
        <taxon>Dikarya</taxon>
        <taxon>Ascomycota</taxon>
        <taxon>Pezizomycotina</taxon>
        <taxon>Eurotiomycetes</taxon>
        <taxon>Eurotiomycetidae</taxon>
        <taxon>Eurotiales</taxon>
        <taxon>Aspergillaceae</taxon>
        <taxon>Aspergillus</taxon>
        <taxon>Aspergillus subgen. Nidulantes</taxon>
    </lineage>
</organism>
<dbReference type="Proteomes" id="UP001610563">
    <property type="component" value="Unassembled WGS sequence"/>
</dbReference>
<evidence type="ECO:0000313" key="1">
    <source>
        <dbReference type="EMBL" id="KAL2786332.1"/>
    </source>
</evidence>
<reference evidence="1 2" key="1">
    <citation type="submission" date="2024-07" db="EMBL/GenBank/DDBJ databases">
        <title>Section-level genome sequencing and comparative genomics of Aspergillus sections Usti and Cavernicolus.</title>
        <authorList>
            <consortium name="Lawrence Berkeley National Laboratory"/>
            <person name="Nybo J.L."/>
            <person name="Vesth T.C."/>
            <person name="Theobald S."/>
            <person name="Frisvad J.C."/>
            <person name="Larsen T.O."/>
            <person name="Kjaerboelling I."/>
            <person name="Rothschild-Mancinelli K."/>
            <person name="Lyhne E.K."/>
            <person name="Kogle M.E."/>
            <person name="Barry K."/>
            <person name="Clum A."/>
            <person name="Na H."/>
            <person name="Ledsgaard L."/>
            <person name="Lin J."/>
            <person name="Lipzen A."/>
            <person name="Kuo A."/>
            <person name="Riley R."/>
            <person name="Mondo S."/>
            <person name="Labutti K."/>
            <person name="Haridas S."/>
            <person name="Pangalinan J."/>
            <person name="Salamov A.A."/>
            <person name="Simmons B.A."/>
            <person name="Magnuson J.K."/>
            <person name="Chen J."/>
            <person name="Drula E."/>
            <person name="Henrissat B."/>
            <person name="Wiebenga A."/>
            <person name="Lubbers R.J."/>
            <person name="Gomes A.C."/>
            <person name="Makela M.R."/>
            <person name="Stajich J."/>
            <person name="Grigoriev I.V."/>
            <person name="Mortensen U.H."/>
            <person name="De Vries R.P."/>
            <person name="Baker S.E."/>
            <person name="Andersen M.R."/>
        </authorList>
    </citation>
    <scope>NUCLEOTIDE SEQUENCE [LARGE SCALE GENOMIC DNA]</scope>
    <source>
        <strain evidence="1 2">CBS 209.92</strain>
    </source>
</reference>
<name>A0ABR4FSW9_9EURO</name>
<dbReference type="EMBL" id="JBFTWV010000120">
    <property type="protein sequence ID" value="KAL2786332.1"/>
    <property type="molecule type" value="Genomic_DNA"/>
</dbReference>
<proteinExistence type="predicted"/>
<protein>
    <submittedName>
        <fullName evidence="1">Uncharacterized protein</fullName>
    </submittedName>
</protein>
<comment type="caution">
    <text evidence="1">The sequence shown here is derived from an EMBL/GenBank/DDBJ whole genome shotgun (WGS) entry which is preliminary data.</text>
</comment>
<keyword evidence="2" id="KW-1185">Reference proteome</keyword>
<evidence type="ECO:0000313" key="2">
    <source>
        <dbReference type="Proteomes" id="UP001610563"/>
    </source>
</evidence>
<sequence length="165" mass="18490">MEMDSGSQQCNIYRDFLLLQHSSCPARGPGPSLRPALGLRCSLPIPFPHGAPPCHPGFPSSHRLLPLWISRRVLAHISSRARLQQVDDELEYEIRLPKYASLLVMSMTVVMAPESYNIGRPSQCILVGFRFNSAVKSEMCILQLISTTGSDYLARTRSYCNFLHT</sequence>
<accession>A0ABR4FSW9</accession>
<gene>
    <name evidence="1" type="ORF">BJX66DRAFT_312959</name>
</gene>